<feature type="region of interest" description="Disordered" evidence="1">
    <location>
        <begin position="496"/>
        <end position="521"/>
    </location>
</feature>
<feature type="compositionally biased region" description="Basic and acidic residues" evidence="1">
    <location>
        <begin position="496"/>
        <end position="510"/>
    </location>
</feature>
<dbReference type="CDD" id="cd00180">
    <property type="entry name" value="PKc"/>
    <property type="match status" value="1"/>
</dbReference>
<reference evidence="3 4" key="1">
    <citation type="journal article" date="2014" name="Genome Announc.">
        <title>Draft genome sequence of the pathogenic fungus Scedosporium apiospermum.</title>
        <authorList>
            <person name="Vandeputte P."/>
            <person name="Ghamrawi S."/>
            <person name="Rechenmann M."/>
            <person name="Iltis A."/>
            <person name="Giraud S."/>
            <person name="Fleury M."/>
            <person name="Thornton C."/>
            <person name="Delhaes L."/>
            <person name="Meyer W."/>
            <person name="Papon N."/>
            <person name="Bouchara J.P."/>
        </authorList>
    </citation>
    <scope>NUCLEOTIDE SEQUENCE [LARGE SCALE GENOMIC DNA]</scope>
    <source>
        <strain evidence="3 4">IHEM 14462</strain>
    </source>
</reference>
<dbReference type="Pfam" id="PF00069">
    <property type="entry name" value="Pkinase"/>
    <property type="match status" value="1"/>
</dbReference>
<proteinExistence type="predicted"/>
<name>A0A084GC39_PSEDA</name>
<evidence type="ECO:0000256" key="1">
    <source>
        <dbReference type="SAM" id="MobiDB-lite"/>
    </source>
</evidence>
<dbReference type="InterPro" id="IPR011009">
    <property type="entry name" value="Kinase-like_dom_sf"/>
</dbReference>
<feature type="region of interest" description="Disordered" evidence="1">
    <location>
        <begin position="537"/>
        <end position="562"/>
    </location>
</feature>
<dbReference type="InterPro" id="IPR000719">
    <property type="entry name" value="Prot_kinase_dom"/>
</dbReference>
<organism evidence="3 4">
    <name type="scientific">Pseudallescheria apiosperma</name>
    <name type="common">Scedosporium apiospermum</name>
    <dbReference type="NCBI Taxonomy" id="563466"/>
    <lineage>
        <taxon>Eukaryota</taxon>
        <taxon>Fungi</taxon>
        <taxon>Dikarya</taxon>
        <taxon>Ascomycota</taxon>
        <taxon>Pezizomycotina</taxon>
        <taxon>Sordariomycetes</taxon>
        <taxon>Hypocreomycetidae</taxon>
        <taxon>Microascales</taxon>
        <taxon>Microascaceae</taxon>
        <taxon>Scedosporium</taxon>
    </lineage>
</organism>
<dbReference type="EMBL" id="JOWA01000086">
    <property type="protein sequence ID" value="KEZ44901.1"/>
    <property type="molecule type" value="Genomic_DNA"/>
</dbReference>
<dbReference type="GeneID" id="27721317"/>
<evidence type="ECO:0000313" key="3">
    <source>
        <dbReference type="EMBL" id="KEZ44901.1"/>
    </source>
</evidence>
<sequence length="562" mass="62621">MDSSCHLPTERFVQKCESTNCPNATGAARDFVSQILQLASNTGSANEVERSELRRKLLQNLNHENVSNLLQVFPCTEDTYETLAEYVCPKAGQCSCGEERCTGSKVLFMLLLLIKREECIPLLHAERICDWSLPLRVRNGGIETSSGDTFLVGQVEKWRPHELVPVRLPAEVSLPWADCQSIPDQGHDGNSGIAYHIRQSIVKKVGIRARHHDLVDAPTKDDASYFAVKTQRSPKRKWVDFQAEFNGIKRTSSLHRNIVPLLAAFYHGETPYLLFPWADGGSLESLWKDKVPSSGNPDSKATECYSLAWVLEQCSGLADGLSFIHGYQTDSLLQGQTPPTPQLHSDITPENILCFQTRVNQRTSYTLKIADFQFARQVNAQGETGSSETFRPQIYYAPEFDLSNTNTEALLTLKGDVWSLGCVFLEFVIWCVLGSYVDIENFRSAREKDFHDTGALEQLGMMTKETTPIFFRLKRNEQADVDAELRKSVIEQPKPKFEAPLDAAPHEGKGNKKTKLPCSRDDSLVPSPVALTVAPVAAAPAPAPRGNKIDSLIDTYISEDTD</sequence>
<dbReference type="PANTHER" id="PTHR24359:SF1">
    <property type="entry name" value="INHIBITOR OF NUCLEAR FACTOR KAPPA-B KINASE EPSILON SUBUNIT HOMOLOG 1-RELATED"/>
    <property type="match status" value="1"/>
</dbReference>
<dbReference type="HOGENOM" id="CLU_484973_0_0_1"/>
<dbReference type="RefSeq" id="XP_016644700.1">
    <property type="nucleotide sequence ID" value="XM_016785324.1"/>
</dbReference>
<accession>A0A084GC39</accession>
<dbReference type="VEuPathDB" id="FungiDB:SAPIO_CDS2245"/>
<dbReference type="KEGG" id="sapo:SAPIO_CDS2245"/>
<feature type="domain" description="Protein kinase" evidence="2">
    <location>
        <begin position="180"/>
        <end position="562"/>
    </location>
</feature>
<dbReference type="PROSITE" id="PS50011">
    <property type="entry name" value="PROTEIN_KINASE_DOM"/>
    <property type="match status" value="1"/>
</dbReference>
<dbReference type="OrthoDB" id="4062651at2759"/>
<dbReference type="AlphaFoldDB" id="A0A084GC39"/>
<dbReference type="Gene3D" id="1.10.510.10">
    <property type="entry name" value="Transferase(Phosphotransferase) domain 1"/>
    <property type="match status" value="1"/>
</dbReference>
<dbReference type="GO" id="GO:0004674">
    <property type="term" value="F:protein serine/threonine kinase activity"/>
    <property type="evidence" value="ECO:0007669"/>
    <property type="project" value="TreeGrafter"/>
</dbReference>
<comment type="caution">
    <text evidence="3">The sequence shown here is derived from an EMBL/GenBank/DDBJ whole genome shotgun (WGS) entry which is preliminary data.</text>
</comment>
<dbReference type="PANTHER" id="PTHR24359">
    <property type="entry name" value="SERINE/THREONINE-PROTEIN KINASE SBK1"/>
    <property type="match status" value="1"/>
</dbReference>
<evidence type="ECO:0000313" key="4">
    <source>
        <dbReference type="Proteomes" id="UP000028545"/>
    </source>
</evidence>
<dbReference type="Proteomes" id="UP000028545">
    <property type="component" value="Unassembled WGS sequence"/>
</dbReference>
<protein>
    <recommendedName>
        <fullName evidence="2">Protein kinase domain-containing protein</fullName>
    </recommendedName>
</protein>
<keyword evidence="4" id="KW-1185">Reference proteome</keyword>
<gene>
    <name evidence="3" type="ORF">SAPIO_CDS2245</name>
</gene>
<dbReference type="SUPFAM" id="SSF56112">
    <property type="entry name" value="Protein kinase-like (PK-like)"/>
    <property type="match status" value="1"/>
</dbReference>
<dbReference type="GO" id="GO:0005524">
    <property type="term" value="F:ATP binding"/>
    <property type="evidence" value="ECO:0007669"/>
    <property type="project" value="InterPro"/>
</dbReference>
<dbReference type="SMART" id="SM00220">
    <property type="entry name" value="S_TKc"/>
    <property type="match status" value="1"/>
</dbReference>
<evidence type="ECO:0000259" key="2">
    <source>
        <dbReference type="PROSITE" id="PS50011"/>
    </source>
</evidence>